<name>A0ABP0J166_9DINO</name>
<organism evidence="1 2">
    <name type="scientific">Durusdinium trenchii</name>
    <dbReference type="NCBI Taxonomy" id="1381693"/>
    <lineage>
        <taxon>Eukaryota</taxon>
        <taxon>Sar</taxon>
        <taxon>Alveolata</taxon>
        <taxon>Dinophyceae</taxon>
        <taxon>Suessiales</taxon>
        <taxon>Symbiodiniaceae</taxon>
        <taxon>Durusdinium</taxon>
    </lineage>
</organism>
<accession>A0ABP0J166</accession>
<dbReference type="EMBL" id="CAXAMM010005647">
    <property type="protein sequence ID" value="CAK9008077.1"/>
    <property type="molecule type" value="Genomic_DNA"/>
</dbReference>
<comment type="caution">
    <text evidence="1">The sequence shown here is derived from an EMBL/GenBank/DDBJ whole genome shotgun (WGS) entry which is preliminary data.</text>
</comment>
<evidence type="ECO:0000313" key="2">
    <source>
        <dbReference type="Proteomes" id="UP001642464"/>
    </source>
</evidence>
<protein>
    <submittedName>
        <fullName evidence="1">Uncharacterized protein</fullName>
    </submittedName>
</protein>
<evidence type="ECO:0000313" key="1">
    <source>
        <dbReference type="EMBL" id="CAK9008077.1"/>
    </source>
</evidence>
<proteinExistence type="predicted"/>
<sequence>MKFEANSGDGGKWCKVTFELKDDGTWTSEERSGFDVGHARGSSVAEGAGTWVKEAGQIVFTVTSFKGSNSDARARKADRVGETITRSAEEVLETKQFTSLFFKELLYEPDKVPALPPAADPEMDAILASLEAAKLK</sequence>
<reference evidence="1 2" key="1">
    <citation type="submission" date="2024-02" db="EMBL/GenBank/DDBJ databases">
        <authorList>
            <person name="Chen Y."/>
            <person name="Shah S."/>
            <person name="Dougan E. K."/>
            <person name="Thang M."/>
            <person name="Chan C."/>
        </authorList>
    </citation>
    <scope>NUCLEOTIDE SEQUENCE [LARGE SCALE GENOMIC DNA]</scope>
</reference>
<keyword evidence="2" id="KW-1185">Reference proteome</keyword>
<dbReference type="Proteomes" id="UP001642464">
    <property type="component" value="Unassembled WGS sequence"/>
</dbReference>
<gene>
    <name evidence="1" type="ORF">SCF082_LOCUS9711</name>
</gene>